<evidence type="ECO:0000313" key="2">
    <source>
        <dbReference type="EMBL" id="QGR07550.1"/>
    </source>
</evidence>
<dbReference type="AlphaFoldDB" id="A0AAP9H6C6"/>
<feature type="region of interest" description="Disordered" evidence="1">
    <location>
        <begin position="1"/>
        <end position="27"/>
    </location>
</feature>
<evidence type="ECO:0000256" key="1">
    <source>
        <dbReference type="SAM" id="MobiDB-lite"/>
    </source>
</evidence>
<dbReference type="EMBL" id="CP024636">
    <property type="protein sequence ID" value="QGR07550.1"/>
    <property type="molecule type" value="Genomic_DNA"/>
</dbReference>
<reference evidence="3" key="1">
    <citation type="submission" date="2017-11" db="EMBL/GenBank/DDBJ databases">
        <title>Genome sequence of Pantoea sp. MSR2.</title>
        <authorList>
            <person name="Nascimento F.X."/>
        </authorList>
    </citation>
    <scope>NUCLEOTIDE SEQUENCE [LARGE SCALE GENOMIC DNA]</scope>
    <source>
        <strain evidence="3">MSR2</strain>
    </source>
</reference>
<gene>
    <name evidence="2" type="ORF">CTZ24_14445</name>
</gene>
<accession>A0AAP9H6C6</accession>
<proteinExistence type="predicted"/>
<feature type="compositionally biased region" description="Basic and acidic residues" evidence="1">
    <location>
        <begin position="12"/>
        <end position="24"/>
    </location>
</feature>
<protein>
    <submittedName>
        <fullName evidence="2">Uncharacterized protein</fullName>
    </submittedName>
</protein>
<organism evidence="2 3">
    <name type="scientific">Pantoea phytobeneficialis</name>
    <dbReference type="NCBI Taxonomy" id="2052056"/>
    <lineage>
        <taxon>Bacteria</taxon>
        <taxon>Pseudomonadati</taxon>
        <taxon>Pseudomonadota</taxon>
        <taxon>Gammaproteobacteria</taxon>
        <taxon>Enterobacterales</taxon>
        <taxon>Erwiniaceae</taxon>
        <taxon>Pantoea</taxon>
    </lineage>
</organism>
<dbReference type="KEGG" id="ppho:CTZ24_14445"/>
<evidence type="ECO:0000313" key="3">
    <source>
        <dbReference type="Proteomes" id="UP000424872"/>
    </source>
</evidence>
<dbReference type="Proteomes" id="UP000424872">
    <property type="component" value="Chromosome"/>
</dbReference>
<sequence>MQALSQLSYSPEPKKPPSHLDGRHNMKPLPGCQRQISVLCSIAEKGGKPVSLWLFFQHHRPFSDAAWLNHR</sequence>
<name>A0AAP9H6C6_9GAMM</name>